<name>A0ABP9DTQ1_9GAMM</name>
<dbReference type="EMBL" id="BAABJY010000001">
    <property type="protein sequence ID" value="GAA4856169.1"/>
    <property type="molecule type" value="Genomic_DNA"/>
</dbReference>
<evidence type="ECO:0000313" key="3">
    <source>
        <dbReference type="Proteomes" id="UP001501323"/>
    </source>
</evidence>
<dbReference type="Gene3D" id="1.10.238.10">
    <property type="entry name" value="EF-hand"/>
    <property type="match status" value="1"/>
</dbReference>
<evidence type="ECO:0000259" key="1">
    <source>
        <dbReference type="PROSITE" id="PS50222"/>
    </source>
</evidence>
<keyword evidence="3" id="KW-1185">Reference proteome</keyword>
<reference evidence="3" key="1">
    <citation type="journal article" date="2019" name="Int. J. Syst. Evol. Microbiol.">
        <title>The Global Catalogue of Microorganisms (GCM) 10K type strain sequencing project: providing services to taxonomists for standard genome sequencing and annotation.</title>
        <authorList>
            <consortium name="The Broad Institute Genomics Platform"/>
            <consortium name="The Broad Institute Genome Sequencing Center for Infectious Disease"/>
            <person name="Wu L."/>
            <person name="Ma J."/>
        </authorList>
    </citation>
    <scope>NUCLEOTIDE SEQUENCE [LARGE SCALE GENOMIC DNA]</scope>
    <source>
        <strain evidence="3">JCM 18392</strain>
    </source>
</reference>
<accession>A0ABP9DTQ1</accession>
<organism evidence="2 3">
    <name type="scientific">Luteimonas vadosa</name>
    <dbReference type="NCBI Taxonomy" id="1165507"/>
    <lineage>
        <taxon>Bacteria</taxon>
        <taxon>Pseudomonadati</taxon>
        <taxon>Pseudomonadota</taxon>
        <taxon>Gammaproteobacteria</taxon>
        <taxon>Lysobacterales</taxon>
        <taxon>Lysobacteraceae</taxon>
        <taxon>Luteimonas</taxon>
    </lineage>
</organism>
<dbReference type="InterPro" id="IPR018247">
    <property type="entry name" value="EF_Hand_1_Ca_BS"/>
</dbReference>
<proteinExistence type="predicted"/>
<dbReference type="Proteomes" id="UP001501323">
    <property type="component" value="Unassembled WGS sequence"/>
</dbReference>
<dbReference type="InterPro" id="IPR002048">
    <property type="entry name" value="EF_hand_dom"/>
</dbReference>
<sequence>MRPAIATASRKPGLPRPGFRVLGVLLLGSLSTLPSVAPAQVVAAGDYLARMDADGDGRVALVEYQDWLSYAFDAMDRNRDGRLVPDELPGGRGAAISRVEHRARLATAFNRQDANRDGYLSAKELAAPPR</sequence>
<dbReference type="SUPFAM" id="SSF47473">
    <property type="entry name" value="EF-hand"/>
    <property type="match status" value="1"/>
</dbReference>
<gene>
    <name evidence="2" type="ORF">GCM10023332_04770</name>
</gene>
<dbReference type="PROSITE" id="PS00018">
    <property type="entry name" value="EF_HAND_1"/>
    <property type="match status" value="2"/>
</dbReference>
<protein>
    <recommendedName>
        <fullName evidence="1">EF-hand domain-containing protein</fullName>
    </recommendedName>
</protein>
<dbReference type="InterPro" id="IPR011992">
    <property type="entry name" value="EF-hand-dom_pair"/>
</dbReference>
<dbReference type="PROSITE" id="PS50222">
    <property type="entry name" value="EF_HAND_2"/>
    <property type="match status" value="1"/>
</dbReference>
<feature type="domain" description="EF-hand" evidence="1">
    <location>
        <begin position="100"/>
        <end position="130"/>
    </location>
</feature>
<comment type="caution">
    <text evidence="2">The sequence shown here is derived from an EMBL/GenBank/DDBJ whole genome shotgun (WGS) entry which is preliminary data.</text>
</comment>
<dbReference type="Pfam" id="PF13202">
    <property type="entry name" value="EF-hand_5"/>
    <property type="match status" value="2"/>
</dbReference>
<evidence type="ECO:0000313" key="2">
    <source>
        <dbReference type="EMBL" id="GAA4856169.1"/>
    </source>
</evidence>